<dbReference type="InterPro" id="IPR046699">
    <property type="entry name" value="ARPP-1"/>
</dbReference>
<organism evidence="2">
    <name type="scientific">candidate division WOR-3 bacterium</name>
    <dbReference type="NCBI Taxonomy" id="2052148"/>
    <lineage>
        <taxon>Bacteria</taxon>
        <taxon>Bacteria division WOR-3</taxon>
    </lineage>
</organism>
<name>A0A7V3RH71_UNCW3</name>
<evidence type="ECO:0000313" key="2">
    <source>
        <dbReference type="EMBL" id="HGE78104.1"/>
    </source>
</evidence>
<sequence length="288" mass="32725">MDELELKINEPIFMRNLVIYPITDGSDDEGFNPATIDDALENKKGTFRELDIPNVNEIIFDNNGNLPVLMIDGEEVTGSLQNRIIARSSIVEAHSSSNIPVICAEERRWEEIGGFKTGYCSYPKIRSILAISLHKKIDTQHEVWKEIERKLTVTRTKSKTSSMHEIFDNLEDEIKRYLEGFEGLNHNTIGFIGTAGNRILGFDLFSNHHIYNKFEEKLLRSYVLDAMEYQRAQGAKPDIEGFFKNILKTVGNLQMNGQKGNVKLKGRGFVGQMAVYNKEPVHISAFPV</sequence>
<reference evidence="2" key="1">
    <citation type="journal article" date="2020" name="mSystems">
        <title>Genome- and Community-Level Interaction Insights into Carbon Utilization and Element Cycling Functions of Hydrothermarchaeota in Hydrothermal Sediment.</title>
        <authorList>
            <person name="Zhou Z."/>
            <person name="Liu Y."/>
            <person name="Xu W."/>
            <person name="Pan J."/>
            <person name="Luo Z.H."/>
            <person name="Li M."/>
        </authorList>
    </citation>
    <scope>NUCLEOTIDE SEQUENCE [LARGE SCALE GENOMIC DNA]</scope>
    <source>
        <strain evidence="2">SpSt-961</strain>
    </source>
</reference>
<feature type="domain" description="ARG and Rhodanese-Phosphatase-superfamily-associated" evidence="1">
    <location>
        <begin position="6"/>
        <end position="286"/>
    </location>
</feature>
<proteinExistence type="predicted"/>
<comment type="caution">
    <text evidence="2">The sequence shown here is derived from an EMBL/GenBank/DDBJ whole genome shotgun (WGS) entry which is preliminary data.</text>
</comment>
<gene>
    <name evidence="2" type="ORF">ENX68_03775</name>
</gene>
<accession>A0A7V3RH71</accession>
<dbReference type="AlphaFoldDB" id="A0A7V3RH71"/>
<protein>
    <recommendedName>
        <fullName evidence="1">ARG and Rhodanese-Phosphatase-superfamily-associated domain-containing protein</fullName>
    </recommendedName>
</protein>
<evidence type="ECO:0000259" key="1">
    <source>
        <dbReference type="Pfam" id="PF20208"/>
    </source>
</evidence>
<dbReference type="EMBL" id="DTOZ01000096">
    <property type="protein sequence ID" value="HGE78104.1"/>
    <property type="molecule type" value="Genomic_DNA"/>
</dbReference>
<dbReference type="Pfam" id="PF20208">
    <property type="entry name" value="ARPP-1"/>
    <property type="match status" value="1"/>
</dbReference>